<dbReference type="PANTHER" id="PTHR19315">
    <property type="entry name" value="ER MEMBRANE PROTEIN COMPLEX SUBUNIT 4"/>
    <property type="match status" value="1"/>
</dbReference>
<evidence type="ECO:0000256" key="5">
    <source>
        <dbReference type="ARBA" id="ARBA00022824"/>
    </source>
</evidence>
<protein>
    <recommendedName>
        <fullName evidence="3">ER membrane protein complex subunit 4</fullName>
    </recommendedName>
</protein>
<keyword evidence="6 8" id="KW-1133">Transmembrane helix</keyword>
<evidence type="ECO:0000256" key="1">
    <source>
        <dbReference type="ARBA" id="ARBA00004477"/>
    </source>
</evidence>
<feature type="transmembrane region" description="Helical" evidence="8">
    <location>
        <begin position="111"/>
        <end position="133"/>
    </location>
</feature>
<dbReference type="Pfam" id="PF06417">
    <property type="entry name" value="EMC4"/>
    <property type="match status" value="1"/>
</dbReference>
<gene>
    <name evidence="9" type="ORF">ECRASSUSDP1_LOCUS24798</name>
</gene>
<evidence type="ECO:0000256" key="3">
    <source>
        <dbReference type="ARBA" id="ARBA00020820"/>
    </source>
</evidence>
<keyword evidence="10" id="KW-1185">Reference proteome</keyword>
<evidence type="ECO:0000256" key="7">
    <source>
        <dbReference type="ARBA" id="ARBA00023136"/>
    </source>
</evidence>
<dbReference type="AlphaFoldDB" id="A0AAD2D8B9"/>
<organism evidence="9 10">
    <name type="scientific">Euplotes crassus</name>
    <dbReference type="NCBI Taxonomy" id="5936"/>
    <lineage>
        <taxon>Eukaryota</taxon>
        <taxon>Sar</taxon>
        <taxon>Alveolata</taxon>
        <taxon>Ciliophora</taxon>
        <taxon>Intramacronucleata</taxon>
        <taxon>Spirotrichea</taxon>
        <taxon>Hypotrichia</taxon>
        <taxon>Euplotida</taxon>
        <taxon>Euplotidae</taxon>
        <taxon>Moneuplotes</taxon>
    </lineage>
</organism>
<comment type="similarity">
    <text evidence="2">Belongs to the EMC4 family.</text>
</comment>
<proteinExistence type="inferred from homology"/>
<evidence type="ECO:0000256" key="6">
    <source>
        <dbReference type="ARBA" id="ARBA00022989"/>
    </source>
</evidence>
<dbReference type="GO" id="GO:0005789">
    <property type="term" value="C:endoplasmic reticulum membrane"/>
    <property type="evidence" value="ECO:0007669"/>
    <property type="project" value="UniProtKB-SubCell"/>
</dbReference>
<evidence type="ECO:0000313" key="10">
    <source>
        <dbReference type="Proteomes" id="UP001295684"/>
    </source>
</evidence>
<dbReference type="EMBL" id="CAMPGE010025558">
    <property type="protein sequence ID" value="CAI2383301.1"/>
    <property type="molecule type" value="Genomic_DNA"/>
</dbReference>
<evidence type="ECO:0000256" key="4">
    <source>
        <dbReference type="ARBA" id="ARBA00022692"/>
    </source>
</evidence>
<keyword evidence="7 8" id="KW-0472">Membrane</keyword>
<feature type="transmembrane region" description="Helical" evidence="8">
    <location>
        <begin position="68"/>
        <end position="91"/>
    </location>
</feature>
<comment type="caution">
    <text evidence="9">The sequence shown here is derived from an EMBL/GenBank/DDBJ whole genome shotgun (WGS) entry which is preliminary data.</text>
</comment>
<evidence type="ECO:0000256" key="2">
    <source>
        <dbReference type="ARBA" id="ARBA00007715"/>
    </source>
</evidence>
<keyword evidence="5" id="KW-0256">Endoplasmic reticulum</keyword>
<sequence length="165" mass="18978">MSNKEWKFDLSKQRVENLHPPLGFKANVGDVSLKVDRRQGLTSKELEVLTTKSWQVAKSPFQSIFMTLFMFWMSGSSVSIWTLMITISFLFSPVSQLFNVSTVFEPYEGKIPLFLQKACYIGLYLFVLACALYKFSIMGVIPDKAIDWQYMVGQQKFHNVAYGLF</sequence>
<name>A0AAD2D8B9_EUPCR</name>
<dbReference type="Proteomes" id="UP001295684">
    <property type="component" value="Unassembled WGS sequence"/>
</dbReference>
<reference evidence="9" key="1">
    <citation type="submission" date="2023-07" db="EMBL/GenBank/DDBJ databases">
        <authorList>
            <consortium name="AG Swart"/>
            <person name="Singh M."/>
            <person name="Singh A."/>
            <person name="Seah K."/>
            <person name="Emmerich C."/>
        </authorList>
    </citation>
    <scope>NUCLEOTIDE SEQUENCE</scope>
    <source>
        <strain evidence="9">DP1</strain>
    </source>
</reference>
<evidence type="ECO:0000256" key="8">
    <source>
        <dbReference type="SAM" id="Phobius"/>
    </source>
</evidence>
<dbReference type="InterPro" id="IPR009445">
    <property type="entry name" value="TMEM85/Emc4"/>
</dbReference>
<comment type="subcellular location">
    <subcellularLocation>
        <location evidence="1">Endoplasmic reticulum membrane</location>
        <topology evidence="1">Multi-pass membrane protein</topology>
    </subcellularLocation>
</comment>
<evidence type="ECO:0000313" key="9">
    <source>
        <dbReference type="EMBL" id="CAI2383301.1"/>
    </source>
</evidence>
<accession>A0AAD2D8B9</accession>
<keyword evidence="4 8" id="KW-0812">Transmembrane</keyword>